<accession>A0A251U7T6</accession>
<dbReference type="Gramene" id="mRNA:HanXRQr2_Chr08g0351671">
    <property type="protein sequence ID" value="CDS:HanXRQr2_Chr08g0351671.1"/>
    <property type="gene ID" value="HanXRQr2_Chr08g0351671"/>
</dbReference>
<evidence type="ECO:0000313" key="1">
    <source>
        <dbReference type="EMBL" id="KAF5796455.1"/>
    </source>
</evidence>
<proteinExistence type="predicted"/>
<gene>
    <name evidence="2" type="ORF">HannXRQ_Chr08g0234081</name>
    <name evidence="1" type="ORF">HanXRQr2_Chr08g0351671</name>
</gene>
<dbReference type="InParanoid" id="A0A251U7T6"/>
<dbReference type="EMBL" id="CM007897">
    <property type="protein sequence ID" value="OTG19437.1"/>
    <property type="molecule type" value="Genomic_DNA"/>
</dbReference>
<sequence length="65" mass="7939">MLLRLPRQYLKPNHRRQIHPKHRQATAIHRRLPRHSVRIHPVLPASLLIMPLVKTPYRIIRYRNL</sequence>
<evidence type="ECO:0000313" key="3">
    <source>
        <dbReference type="Proteomes" id="UP000215914"/>
    </source>
</evidence>
<reference evidence="1" key="3">
    <citation type="submission" date="2020-06" db="EMBL/GenBank/DDBJ databases">
        <title>Helianthus annuus Genome sequencing and assembly Release 2.</title>
        <authorList>
            <person name="Gouzy J."/>
            <person name="Langlade N."/>
            <person name="Munos S."/>
        </authorList>
    </citation>
    <scope>NUCLEOTIDE SEQUENCE</scope>
    <source>
        <tissue evidence="1">Leaves</tissue>
    </source>
</reference>
<keyword evidence="3" id="KW-1185">Reference proteome</keyword>
<protein>
    <submittedName>
        <fullName evidence="2">Uncharacterized protein</fullName>
    </submittedName>
</protein>
<name>A0A251U7T6_HELAN</name>
<organism evidence="2 3">
    <name type="scientific">Helianthus annuus</name>
    <name type="common">Common sunflower</name>
    <dbReference type="NCBI Taxonomy" id="4232"/>
    <lineage>
        <taxon>Eukaryota</taxon>
        <taxon>Viridiplantae</taxon>
        <taxon>Streptophyta</taxon>
        <taxon>Embryophyta</taxon>
        <taxon>Tracheophyta</taxon>
        <taxon>Spermatophyta</taxon>
        <taxon>Magnoliopsida</taxon>
        <taxon>eudicotyledons</taxon>
        <taxon>Gunneridae</taxon>
        <taxon>Pentapetalae</taxon>
        <taxon>asterids</taxon>
        <taxon>campanulids</taxon>
        <taxon>Asterales</taxon>
        <taxon>Asteraceae</taxon>
        <taxon>Asteroideae</taxon>
        <taxon>Heliantheae alliance</taxon>
        <taxon>Heliantheae</taxon>
        <taxon>Helianthus</taxon>
    </lineage>
</organism>
<evidence type="ECO:0000313" key="2">
    <source>
        <dbReference type="EMBL" id="OTG19437.1"/>
    </source>
</evidence>
<reference evidence="1 3" key="1">
    <citation type="journal article" date="2017" name="Nature">
        <title>The sunflower genome provides insights into oil metabolism, flowering and Asterid evolution.</title>
        <authorList>
            <person name="Badouin H."/>
            <person name="Gouzy J."/>
            <person name="Grassa C.J."/>
            <person name="Murat F."/>
            <person name="Staton S.E."/>
            <person name="Cottret L."/>
            <person name="Lelandais-Briere C."/>
            <person name="Owens G.L."/>
            <person name="Carrere S."/>
            <person name="Mayjonade B."/>
            <person name="Legrand L."/>
            <person name="Gill N."/>
            <person name="Kane N.C."/>
            <person name="Bowers J.E."/>
            <person name="Hubner S."/>
            <person name="Bellec A."/>
            <person name="Berard A."/>
            <person name="Berges H."/>
            <person name="Blanchet N."/>
            <person name="Boniface M.C."/>
            <person name="Brunel D."/>
            <person name="Catrice O."/>
            <person name="Chaidir N."/>
            <person name="Claudel C."/>
            <person name="Donnadieu C."/>
            <person name="Faraut T."/>
            <person name="Fievet G."/>
            <person name="Helmstetter N."/>
            <person name="King M."/>
            <person name="Knapp S.J."/>
            <person name="Lai Z."/>
            <person name="Le Paslier M.C."/>
            <person name="Lippi Y."/>
            <person name="Lorenzon L."/>
            <person name="Mandel J.R."/>
            <person name="Marage G."/>
            <person name="Marchand G."/>
            <person name="Marquand E."/>
            <person name="Bret-Mestries E."/>
            <person name="Morien E."/>
            <person name="Nambeesan S."/>
            <person name="Nguyen T."/>
            <person name="Pegot-Espagnet P."/>
            <person name="Pouilly N."/>
            <person name="Raftis F."/>
            <person name="Sallet E."/>
            <person name="Schiex T."/>
            <person name="Thomas J."/>
            <person name="Vandecasteele C."/>
            <person name="Vares D."/>
            <person name="Vear F."/>
            <person name="Vautrin S."/>
            <person name="Crespi M."/>
            <person name="Mangin B."/>
            <person name="Burke J.M."/>
            <person name="Salse J."/>
            <person name="Munos S."/>
            <person name="Vincourt P."/>
            <person name="Rieseberg L.H."/>
            <person name="Langlade N.B."/>
        </authorList>
    </citation>
    <scope>NUCLEOTIDE SEQUENCE [LARGE SCALE GENOMIC DNA]</scope>
    <source>
        <strain evidence="3">cv. SF193</strain>
        <tissue evidence="1">Leaves</tissue>
    </source>
</reference>
<dbReference type="AlphaFoldDB" id="A0A251U7T6"/>
<dbReference type="Proteomes" id="UP000215914">
    <property type="component" value="Chromosome 8"/>
</dbReference>
<dbReference type="EMBL" id="MNCJ02000323">
    <property type="protein sequence ID" value="KAF5796455.1"/>
    <property type="molecule type" value="Genomic_DNA"/>
</dbReference>
<reference evidence="2" key="2">
    <citation type="submission" date="2017-02" db="EMBL/GenBank/DDBJ databases">
        <title>Sunflower complete genome.</title>
        <authorList>
            <person name="Langlade N."/>
            <person name="Munos S."/>
        </authorList>
    </citation>
    <scope>NUCLEOTIDE SEQUENCE [LARGE SCALE GENOMIC DNA]</scope>
    <source>
        <tissue evidence="2">Leaves</tissue>
    </source>
</reference>